<keyword evidence="3" id="KW-0808">Transferase</keyword>
<dbReference type="SUPFAM" id="SSF53756">
    <property type="entry name" value="UDP-Glycosyltransferase/glycogen phosphorylase"/>
    <property type="match status" value="1"/>
</dbReference>
<dbReference type="PANTHER" id="PTHR12526:SF640">
    <property type="entry name" value="COLANIC ACID BIOSYNTHESIS GLYCOSYLTRANSFERASE WCAL-RELATED"/>
    <property type="match status" value="1"/>
</dbReference>
<evidence type="ECO:0000256" key="2">
    <source>
        <dbReference type="ARBA" id="ARBA00022676"/>
    </source>
</evidence>
<comment type="caution">
    <text evidence="6">The sequence shown here is derived from an EMBL/GenBank/DDBJ whole genome shotgun (WGS) entry which is preliminary data.</text>
</comment>
<gene>
    <name evidence="6" type="ORF">GCM10023165_32780</name>
</gene>
<evidence type="ECO:0000259" key="4">
    <source>
        <dbReference type="Pfam" id="PF00534"/>
    </source>
</evidence>
<sequence length="360" mass="37388">MTLMQPGRCAFLLPGDPETRTGGYTYDRHIVAGLRALGWEVELQSLGAGYPSPDATALARAARVVEALPDGALAVVDGLAFGVLPDLAGQHAQRLCWVALVHHPLALETGLHADAQRLLFDSERRALAHARGVIVTSPSTARALAAFGVEAGRIAVVEPGTAPAPLSAGSGGEGLSLLCVATVTPRKGHALLVEALAGLKDRPWVLHCAGSLSMDGACASALRKAIEHHGLQARVLLHGEQDEAGLRALYAKADAFVLPSFHEGYGMALAEALAHGLPVVSTRAGAIPDTVPAEAGLLVAPGEVPALREALRLLMDDGASRARLAAGARTARARLPDWARSSERFGAALSAFARQPKARP</sequence>
<evidence type="ECO:0000256" key="3">
    <source>
        <dbReference type="ARBA" id="ARBA00022679"/>
    </source>
</evidence>
<dbReference type="Pfam" id="PF00534">
    <property type="entry name" value="Glycos_transf_1"/>
    <property type="match status" value="1"/>
</dbReference>
<accession>A0ABP8HYR1</accession>
<evidence type="ECO:0000313" key="6">
    <source>
        <dbReference type="EMBL" id="GAA4347721.1"/>
    </source>
</evidence>
<dbReference type="Pfam" id="PF13439">
    <property type="entry name" value="Glyco_transf_4"/>
    <property type="match status" value="1"/>
</dbReference>
<comment type="similarity">
    <text evidence="1">Belongs to the glycosyltransferase group 1 family. Glycosyltransferase 4 subfamily.</text>
</comment>
<evidence type="ECO:0000259" key="5">
    <source>
        <dbReference type="Pfam" id="PF13439"/>
    </source>
</evidence>
<feature type="domain" description="Glycosyl transferase family 1" evidence="4">
    <location>
        <begin position="177"/>
        <end position="329"/>
    </location>
</feature>
<evidence type="ECO:0000313" key="7">
    <source>
        <dbReference type="Proteomes" id="UP001500975"/>
    </source>
</evidence>
<keyword evidence="2" id="KW-0328">Glycosyltransferase</keyword>
<name>A0ABP8HYR1_9BURK</name>
<organism evidence="6 7">
    <name type="scientific">Variovorax defluvii</name>
    <dbReference type="NCBI Taxonomy" id="913761"/>
    <lineage>
        <taxon>Bacteria</taxon>
        <taxon>Pseudomonadati</taxon>
        <taxon>Pseudomonadota</taxon>
        <taxon>Betaproteobacteria</taxon>
        <taxon>Burkholderiales</taxon>
        <taxon>Comamonadaceae</taxon>
        <taxon>Variovorax</taxon>
    </lineage>
</organism>
<dbReference type="EMBL" id="BAABGJ010000056">
    <property type="protein sequence ID" value="GAA4347721.1"/>
    <property type="molecule type" value="Genomic_DNA"/>
</dbReference>
<evidence type="ECO:0000256" key="1">
    <source>
        <dbReference type="ARBA" id="ARBA00009481"/>
    </source>
</evidence>
<proteinExistence type="inferred from homology"/>
<dbReference type="Proteomes" id="UP001500975">
    <property type="component" value="Unassembled WGS sequence"/>
</dbReference>
<reference evidence="7" key="1">
    <citation type="journal article" date="2019" name="Int. J. Syst. Evol. Microbiol.">
        <title>The Global Catalogue of Microorganisms (GCM) 10K type strain sequencing project: providing services to taxonomists for standard genome sequencing and annotation.</title>
        <authorList>
            <consortium name="The Broad Institute Genomics Platform"/>
            <consortium name="The Broad Institute Genome Sequencing Center for Infectious Disease"/>
            <person name="Wu L."/>
            <person name="Ma J."/>
        </authorList>
    </citation>
    <scope>NUCLEOTIDE SEQUENCE [LARGE SCALE GENOMIC DNA]</scope>
    <source>
        <strain evidence="7">JCM 17804</strain>
    </source>
</reference>
<feature type="domain" description="Glycosyltransferase subfamily 4-like N-terminal" evidence="5">
    <location>
        <begin position="89"/>
        <end position="161"/>
    </location>
</feature>
<dbReference type="InterPro" id="IPR028098">
    <property type="entry name" value="Glyco_trans_4-like_N"/>
</dbReference>
<keyword evidence="7" id="KW-1185">Reference proteome</keyword>
<protein>
    <submittedName>
        <fullName evidence="6">Glycosyltransferase family 4 protein</fullName>
    </submittedName>
</protein>
<dbReference type="CDD" id="cd03801">
    <property type="entry name" value="GT4_PimA-like"/>
    <property type="match status" value="1"/>
</dbReference>
<dbReference type="Gene3D" id="3.40.50.2000">
    <property type="entry name" value="Glycogen Phosphorylase B"/>
    <property type="match status" value="2"/>
</dbReference>
<dbReference type="PANTHER" id="PTHR12526">
    <property type="entry name" value="GLYCOSYLTRANSFERASE"/>
    <property type="match status" value="1"/>
</dbReference>
<dbReference type="InterPro" id="IPR001296">
    <property type="entry name" value="Glyco_trans_1"/>
</dbReference>